<keyword evidence="1" id="KW-0472">Membrane</keyword>
<evidence type="ECO:0000256" key="1">
    <source>
        <dbReference type="SAM" id="Phobius"/>
    </source>
</evidence>
<reference evidence="2" key="1">
    <citation type="submission" date="2022-02" db="EMBL/GenBank/DDBJ databases">
        <title>Crop Bioprotection Bacillus Genome Sequencing.</title>
        <authorList>
            <person name="Dunlap C."/>
        </authorList>
    </citation>
    <scope>NUCLEOTIDE SEQUENCE</scope>
    <source>
        <strain evidence="2">EC49O2N-C10</strain>
    </source>
</reference>
<organism evidence="2 3">
    <name type="scientific">Bacillus halotolerans</name>
    <dbReference type="NCBI Taxonomy" id="260554"/>
    <lineage>
        <taxon>Bacteria</taxon>
        <taxon>Bacillati</taxon>
        <taxon>Bacillota</taxon>
        <taxon>Bacilli</taxon>
        <taxon>Bacillales</taxon>
        <taxon>Bacillaceae</taxon>
        <taxon>Bacillus</taxon>
    </lineage>
</organism>
<protein>
    <submittedName>
        <fullName evidence="2">Uncharacterized protein</fullName>
    </submittedName>
</protein>
<dbReference type="EMBL" id="JALAWA010000013">
    <property type="protein sequence ID" value="MCY9186650.1"/>
    <property type="molecule type" value="Genomic_DNA"/>
</dbReference>
<evidence type="ECO:0000313" key="2">
    <source>
        <dbReference type="EMBL" id="MCY9186650.1"/>
    </source>
</evidence>
<dbReference type="RefSeq" id="WP_268522742.1">
    <property type="nucleotide sequence ID" value="NZ_JALAWA010000013.1"/>
</dbReference>
<keyword evidence="1" id="KW-1133">Transmembrane helix</keyword>
<dbReference type="Proteomes" id="UP001073053">
    <property type="component" value="Unassembled WGS sequence"/>
</dbReference>
<proteinExistence type="predicted"/>
<name>A0A9Q4ENH1_9BACI</name>
<evidence type="ECO:0000313" key="3">
    <source>
        <dbReference type="Proteomes" id="UP001073053"/>
    </source>
</evidence>
<comment type="caution">
    <text evidence="2">The sequence shown here is derived from an EMBL/GenBank/DDBJ whole genome shotgun (WGS) entry which is preliminary data.</text>
</comment>
<gene>
    <name evidence="2" type="ORF">MOF03_18755</name>
</gene>
<accession>A0A9Q4ENH1</accession>
<sequence length="77" mass="9420">MKLEFKLDWIWILRKLRVVFFTAIFCSLYYWYGPIVAFGFIAYIVLTDIQDIETTLYEIKEEKSQAWKNISPKRRDF</sequence>
<feature type="transmembrane region" description="Helical" evidence="1">
    <location>
        <begin position="20"/>
        <end position="46"/>
    </location>
</feature>
<dbReference type="AlphaFoldDB" id="A0A9Q4ENH1"/>
<keyword evidence="1" id="KW-0812">Transmembrane</keyword>